<gene>
    <name evidence="2" type="primary">msrP_2</name>
    <name evidence="2" type="ORF">VVAX_03331</name>
</gene>
<dbReference type="Gene3D" id="3.90.420.10">
    <property type="entry name" value="Oxidoreductase, molybdopterin-binding domain"/>
    <property type="match status" value="1"/>
</dbReference>
<feature type="domain" description="Oxidoreductase molybdopterin-binding" evidence="1">
    <location>
        <begin position="112"/>
        <end position="255"/>
    </location>
</feature>
<dbReference type="AlphaFoldDB" id="A0A679JCT1"/>
<dbReference type="EMBL" id="LR743507">
    <property type="protein sequence ID" value="CAA2105591.1"/>
    <property type="molecule type" value="Genomic_DNA"/>
</dbReference>
<protein>
    <submittedName>
        <fullName evidence="2">Protein-methionine-sulfoxide reductase catalytic subunit MsrP</fullName>
        <ecNumber evidence="2">1.8.5.-</ecNumber>
    </submittedName>
</protein>
<proteinExistence type="predicted"/>
<dbReference type="InterPro" id="IPR036374">
    <property type="entry name" value="OxRdtase_Mopterin-bd_sf"/>
</dbReference>
<dbReference type="InterPro" id="IPR006311">
    <property type="entry name" value="TAT_signal"/>
</dbReference>
<dbReference type="PROSITE" id="PS51318">
    <property type="entry name" value="TAT"/>
    <property type="match status" value="1"/>
</dbReference>
<reference evidence="2" key="1">
    <citation type="submission" date="2019-12" db="EMBL/GenBank/DDBJ databases">
        <authorList>
            <person name="Cremers G."/>
        </authorList>
    </citation>
    <scope>NUCLEOTIDE SEQUENCE</scope>
    <source>
        <strain evidence="2">Vvax</strain>
    </source>
</reference>
<organism evidence="2">
    <name type="scientific">Variovorax paradoxus</name>
    <dbReference type="NCBI Taxonomy" id="34073"/>
    <lineage>
        <taxon>Bacteria</taxon>
        <taxon>Pseudomonadati</taxon>
        <taxon>Pseudomonadota</taxon>
        <taxon>Betaproteobacteria</taxon>
        <taxon>Burkholderiales</taxon>
        <taxon>Comamonadaceae</taxon>
        <taxon>Variovorax</taxon>
    </lineage>
</organism>
<dbReference type="GO" id="GO:0016491">
    <property type="term" value="F:oxidoreductase activity"/>
    <property type="evidence" value="ECO:0007669"/>
    <property type="project" value="UniProtKB-KW"/>
</dbReference>
<evidence type="ECO:0000259" key="1">
    <source>
        <dbReference type="Pfam" id="PF00174"/>
    </source>
</evidence>
<dbReference type="CDD" id="cd02108">
    <property type="entry name" value="bact_SO_family_Moco"/>
    <property type="match status" value="1"/>
</dbReference>
<dbReference type="RefSeq" id="WP_339090918.1">
    <property type="nucleotide sequence ID" value="NZ_LR743507.1"/>
</dbReference>
<sequence>MKIFKAPTLLRATGIDGDAVLHEARTLIAKKLDQPSRRAFLQRSLTLGGLSMLTGCSISDNAQVEAALTKISRFNDRVQGLIFSPTQLAPTYTEAEITRPFPFNAYYGEDEVREVDEASYRLEVTGMVADRHAWTLDELRAMPQHDQITRHICVEGWSAIGKWGGVRFADFLRRIGADTTARYVGFKCADDYYTSIDMPTALHPQTLLTLTYDGQPLPPKYGFPMKLRMPTKLGYKNPKHIKAMFVTNTYSGGYWEDQGYNWFGGS</sequence>
<dbReference type="Pfam" id="PF00174">
    <property type="entry name" value="Oxidored_molyb"/>
    <property type="match status" value="1"/>
</dbReference>
<keyword evidence="2" id="KW-0560">Oxidoreductase</keyword>
<dbReference type="InterPro" id="IPR000572">
    <property type="entry name" value="OxRdtase_Mopterin-bd_dom"/>
</dbReference>
<dbReference type="PANTHER" id="PTHR43032">
    <property type="entry name" value="PROTEIN-METHIONINE-SULFOXIDE REDUCTASE"/>
    <property type="match status" value="1"/>
</dbReference>
<evidence type="ECO:0000313" key="2">
    <source>
        <dbReference type="EMBL" id="CAA2105591.1"/>
    </source>
</evidence>
<dbReference type="SUPFAM" id="SSF56524">
    <property type="entry name" value="Oxidoreductase molybdopterin-binding domain"/>
    <property type="match status" value="1"/>
</dbReference>
<dbReference type="EC" id="1.8.5.-" evidence="2"/>
<accession>A0A679JCT1</accession>
<dbReference type="PANTHER" id="PTHR43032:SF2">
    <property type="entry name" value="BLL0505 PROTEIN"/>
    <property type="match status" value="1"/>
</dbReference>
<name>A0A679JCT1_VARPD</name>